<evidence type="ECO:0000313" key="1">
    <source>
        <dbReference type="EMBL" id="OQS02481.1"/>
    </source>
</evidence>
<evidence type="ECO:0000313" key="2">
    <source>
        <dbReference type="Proteomes" id="UP000243217"/>
    </source>
</evidence>
<protein>
    <submittedName>
        <fullName evidence="1">Uncharacterized protein</fullName>
    </submittedName>
</protein>
<comment type="caution">
    <text evidence="1">The sequence shown here is derived from an EMBL/GenBank/DDBJ whole genome shotgun (WGS) entry which is preliminary data.</text>
</comment>
<accession>A0A1V9ZWZ5</accession>
<name>A0A1V9ZWZ5_9STRA</name>
<reference evidence="1 2" key="1">
    <citation type="journal article" date="2014" name="Genome Biol. Evol.">
        <title>The secreted proteins of Achlya hypogyna and Thraustotheca clavata identify the ancestral oomycete secretome and reveal gene acquisitions by horizontal gene transfer.</title>
        <authorList>
            <person name="Misner I."/>
            <person name="Blouin N."/>
            <person name="Leonard G."/>
            <person name="Richards T.A."/>
            <person name="Lane C.E."/>
        </authorList>
    </citation>
    <scope>NUCLEOTIDE SEQUENCE [LARGE SCALE GENOMIC DNA]</scope>
    <source>
        <strain evidence="1 2">ATCC 34112</strain>
    </source>
</reference>
<gene>
    <name evidence="1" type="ORF">THRCLA_21409</name>
</gene>
<proteinExistence type="predicted"/>
<keyword evidence="2" id="KW-1185">Reference proteome</keyword>
<sequence>MQSTIRHLRNAEPIKAYISENLPWNKMFTPEADFSTYEVFNSTALQIQRDNYNGNTLPKG</sequence>
<organism evidence="1 2">
    <name type="scientific">Thraustotheca clavata</name>
    <dbReference type="NCBI Taxonomy" id="74557"/>
    <lineage>
        <taxon>Eukaryota</taxon>
        <taxon>Sar</taxon>
        <taxon>Stramenopiles</taxon>
        <taxon>Oomycota</taxon>
        <taxon>Saprolegniomycetes</taxon>
        <taxon>Saprolegniales</taxon>
        <taxon>Achlyaceae</taxon>
        <taxon>Thraustotheca</taxon>
    </lineage>
</organism>
<dbReference type="Proteomes" id="UP000243217">
    <property type="component" value="Unassembled WGS sequence"/>
</dbReference>
<dbReference type="EMBL" id="JNBS01001123">
    <property type="protein sequence ID" value="OQS02481.1"/>
    <property type="molecule type" value="Genomic_DNA"/>
</dbReference>
<dbReference type="AlphaFoldDB" id="A0A1V9ZWZ5"/>